<name>A0A918YL13_9ACTN</name>
<evidence type="ECO:0000313" key="2">
    <source>
        <dbReference type="EMBL" id="GHE05892.1"/>
    </source>
</evidence>
<keyword evidence="1" id="KW-0472">Membrane</keyword>
<dbReference type="EMBL" id="BMVG01000009">
    <property type="protein sequence ID" value="GHE05892.1"/>
    <property type="molecule type" value="Genomic_DNA"/>
</dbReference>
<sequence>MSRSTAAAGADSPATLLGPTAFGLGLAAVAGICPWFFFGMLPVMLICGALALTLGLAGIHYAQRGIGRLWMTVTGTVLGAIGFVWPFVIFLPLFW</sequence>
<protein>
    <recommendedName>
        <fullName evidence="4">DUF4190 domain-containing protein</fullName>
    </recommendedName>
</protein>
<feature type="transmembrane region" description="Helical" evidence="1">
    <location>
        <begin position="69"/>
        <end position="94"/>
    </location>
</feature>
<dbReference type="AlphaFoldDB" id="A0A918YL13"/>
<proteinExistence type="predicted"/>
<feature type="transmembrane region" description="Helical" evidence="1">
    <location>
        <begin position="43"/>
        <end position="62"/>
    </location>
</feature>
<reference evidence="2" key="1">
    <citation type="journal article" date="2014" name="Int. J. Syst. Evol. Microbiol.">
        <title>Complete genome sequence of Corynebacterium casei LMG S-19264T (=DSM 44701T), isolated from a smear-ripened cheese.</title>
        <authorList>
            <consortium name="US DOE Joint Genome Institute (JGI-PGF)"/>
            <person name="Walter F."/>
            <person name="Albersmeier A."/>
            <person name="Kalinowski J."/>
            <person name="Ruckert C."/>
        </authorList>
    </citation>
    <scope>NUCLEOTIDE SEQUENCE</scope>
    <source>
        <strain evidence="2">JCM 4714</strain>
    </source>
</reference>
<organism evidence="2 3">
    <name type="scientific">Streptomyces alanosinicus</name>
    <dbReference type="NCBI Taxonomy" id="68171"/>
    <lineage>
        <taxon>Bacteria</taxon>
        <taxon>Bacillati</taxon>
        <taxon>Actinomycetota</taxon>
        <taxon>Actinomycetes</taxon>
        <taxon>Kitasatosporales</taxon>
        <taxon>Streptomycetaceae</taxon>
        <taxon>Streptomyces</taxon>
    </lineage>
</organism>
<comment type="caution">
    <text evidence="2">The sequence shown here is derived from an EMBL/GenBank/DDBJ whole genome shotgun (WGS) entry which is preliminary data.</text>
</comment>
<keyword evidence="1" id="KW-0812">Transmembrane</keyword>
<dbReference type="RefSeq" id="WP_189954864.1">
    <property type="nucleotide sequence ID" value="NZ_BMVG01000009.1"/>
</dbReference>
<evidence type="ECO:0000313" key="3">
    <source>
        <dbReference type="Proteomes" id="UP000655443"/>
    </source>
</evidence>
<keyword evidence="3" id="KW-1185">Reference proteome</keyword>
<evidence type="ECO:0000256" key="1">
    <source>
        <dbReference type="SAM" id="Phobius"/>
    </source>
</evidence>
<feature type="transmembrane region" description="Helical" evidence="1">
    <location>
        <begin position="12"/>
        <end position="37"/>
    </location>
</feature>
<evidence type="ECO:0008006" key="4">
    <source>
        <dbReference type="Google" id="ProtNLM"/>
    </source>
</evidence>
<accession>A0A918YL13</accession>
<dbReference type="Proteomes" id="UP000655443">
    <property type="component" value="Unassembled WGS sequence"/>
</dbReference>
<reference evidence="2" key="2">
    <citation type="submission" date="2020-09" db="EMBL/GenBank/DDBJ databases">
        <authorList>
            <person name="Sun Q."/>
            <person name="Ohkuma M."/>
        </authorList>
    </citation>
    <scope>NUCLEOTIDE SEQUENCE</scope>
    <source>
        <strain evidence="2">JCM 4714</strain>
    </source>
</reference>
<gene>
    <name evidence="2" type="ORF">GCM10010339_43750</name>
</gene>
<keyword evidence="1" id="KW-1133">Transmembrane helix</keyword>